<keyword evidence="3" id="KW-1185">Reference proteome</keyword>
<name>M4C260_HYAAE</name>
<organism evidence="2 3">
    <name type="scientific">Hyaloperonospora arabidopsidis (strain Emoy2)</name>
    <name type="common">Downy mildew agent</name>
    <name type="synonym">Peronospora arabidopsidis</name>
    <dbReference type="NCBI Taxonomy" id="559515"/>
    <lineage>
        <taxon>Eukaryota</taxon>
        <taxon>Sar</taxon>
        <taxon>Stramenopiles</taxon>
        <taxon>Oomycota</taxon>
        <taxon>Peronosporomycetes</taxon>
        <taxon>Peronosporales</taxon>
        <taxon>Peronosporaceae</taxon>
        <taxon>Hyaloperonospora</taxon>
    </lineage>
</organism>
<dbReference type="InParanoid" id="M4C260"/>
<protein>
    <submittedName>
        <fullName evidence="2">Uncharacterized protein</fullName>
    </submittedName>
</protein>
<dbReference type="Proteomes" id="UP000011713">
    <property type="component" value="Unassembled WGS sequence"/>
</dbReference>
<dbReference type="VEuPathDB" id="FungiDB:HpaG813175"/>
<proteinExistence type="predicted"/>
<dbReference type="AlphaFoldDB" id="M4C260"/>
<feature type="compositionally biased region" description="Basic residues" evidence="1">
    <location>
        <begin position="1"/>
        <end position="10"/>
    </location>
</feature>
<reference evidence="2" key="2">
    <citation type="submission" date="2015-06" db="UniProtKB">
        <authorList>
            <consortium name="EnsemblProtists"/>
        </authorList>
    </citation>
    <scope>IDENTIFICATION</scope>
    <source>
        <strain evidence="2">Emoy2</strain>
    </source>
</reference>
<sequence length="92" mass="10436">MKTRPSHTKQQHSPIGAAVVRRPPEPRCTRKKTVKTLPRKCLKVCVEVVCGCCKRPPTRKKHFCTVETKHRGGPHAILYLFGSYSVAFGFIY</sequence>
<dbReference type="HOGENOM" id="CLU_2417880_0_0_1"/>
<feature type="region of interest" description="Disordered" evidence="1">
    <location>
        <begin position="1"/>
        <end position="22"/>
    </location>
</feature>
<accession>M4C260</accession>
<evidence type="ECO:0000256" key="1">
    <source>
        <dbReference type="SAM" id="MobiDB-lite"/>
    </source>
</evidence>
<dbReference type="EnsemblProtists" id="HpaT813175">
    <property type="protein sequence ID" value="HpaP813175"/>
    <property type="gene ID" value="HpaG813175"/>
</dbReference>
<evidence type="ECO:0000313" key="3">
    <source>
        <dbReference type="Proteomes" id="UP000011713"/>
    </source>
</evidence>
<dbReference type="EMBL" id="JH598118">
    <property type="status" value="NOT_ANNOTATED_CDS"/>
    <property type="molecule type" value="Genomic_DNA"/>
</dbReference>
<evidence type="ECO:0000313" key="2">
    <source>
        <dbReference type="EnsemblProtists" id="HpaP813175"/>
    </source>
</evidence>
<reference evidence="3" key="1">
    <citation type="journal article" date="2010" name="Science">
        <title>Signatures of adaptation to obligate biotrophy in the Hyaloperonospora arabidopsidis genome.</title>
        <authorList>
            <person name="Baxter L."/>
            <person name="Tripathy S."/>
            <person name="Ishaque N."/>
            <person name="Boot N."/>
            <person name="Cabral A."/>
            <person name="Kemen E."/>
            <person name="Thines M."/>
            <person name="Ah-Fong A."/>
            <person name="Anderson R."/>
            <person name="Badejoko W."/>
            <person name="Bittner-Eddy P."/>
            <person name="Boore J.L."/>
            <person name="Chibucos M.C."/>
            <person name="Coates M."/>
            <person name="Dehal P."/>
            <person name="Delehaunty K."/>
            <person name="Dong S."/>
            <person name="Downton P."/>
            <person name="Dumas B."/>
            <person name="Fabro G."/>
            <person name="Fronick C."/>
            <person name="Fuerstenberg S.I."/>
            <person name="Fulton L."/>
            <person name="Gaulin E."/>
            <person name="Govers F."/>
            <person name="Hughes L."/>
            <person name="Humphray S."/>
            <person name="Jiang R.H."/>
            <person name="Judelson H."/>
            <person name="Kamoun S."/>
            <person name="Kyung K."/>
            <person name="Meijer H."/>
            <person name="Minx P."/>
            <person name="Morris P."/>
            <person name="Nelson J."/>
            <person name="Phuntumart V."/>
            <person name="Qutob D."/>
            <person name="Rehmany A."/>
            <person name="Rougon-Cardoso A."/>
            <person name="Ryden P."/>
            <person name="Torto-Alalibo T."/>
            <person name="Studholme D."/>
            <person name="Wang Y."/>
            <person name="Win J."/>
            <person name="Wood J."/>
            <person name="Clifton S.W."/>
            <person name="Rogers J."/>
            <person name="Van den Ackerveken G."/>
            <person name="Jones J.D."/>
            <person name="McDowell J.M."/>
            <person name="Beynon J."/>
            <person name="Tyler B.M."/>
        </authorList>
    </citation>
    <scope>NUCLEOTIDE SEQUENCE [LARGE SCALE GENOMIC DNA]</scope>
    <source>
        <strain evidence="3">Emoy2</strain>
    </source>
</reference>